<organism evidence="1 2">
    <name type="scientific">Microcystis aeruginosa NIES-298</name>
    <dbReference type="NCBI Taxonomy" id="449468"/>
    <lineage>
        <taxon>Bacteria</taxon>
        <taxon>Bacillati</taxon>
        <taxon>Cyanobacteriota</taxon>
        <taxon>Cyanophyceae</taxon>
        <taxon>Oscillatoriophycideae</taxon>
        <taxon>Chroococcales</taxon>
        <taxon>Microcystaceae</taxon>
        <taxon>Microcystis</taxon>
    </lineage>
</organism>
<evidence type="ECO:0000313" key="1">
    <source>
        <dbReference type="EMBL" id="GBD53535.1"/>
    </source>
</evidence>
<dbReference type="EMBL" id="BEYQ01000008">
    <property type="protein sequence ID" value="GBD53535.1"/>
    <property type="molecule type" value="Genomic_DNA"/>
</dbReference>
<protein>
    <submittedName>
        <fullName evidence="1">Uncharacterized protein</fullName>
    </submittedName>
</protein>
<dbReference type="Proteomes" id="UP000236321">
    <property type="component" value="Unassembled WGS sequence"/>
</dbReference>
<reference evidence="2" key="1">
    <citation type="submission" date="2017-12" db="EMBL/GenBank/DDBJ databases">
        <title>Improved Draft Genome Sequence of Microcystis aeruginosa NIES-298, a Microcystin-Producing Cyanobacterium from Lake Kasumigaura, Japan.</title>
        <authorList>
            <person name="Yamaguchi H."/>
            <person name="Suzuki S."/>
            <person name="Kawachi M."/>
        </authorList>
    </citation>
    <scope>NUCLEOTIDE SEQUENCE [LARGE SCALE GENOMIC DNA]</scope>
    <source>
        <strain evidence="2">NIES-298</strain>
    </source>
</reference>
<sequence length="66" mass="7718">MAYLIAIQDRKFFDNFEKEDFKTLYSIGRIVKVLSTFTEDAGLFTFCLLLDIIKNYNGKAVENEQQ</sequence>
<dbReference type="AlphaFoldDB" id="A0A2H6BTN1"/>
<proteinExistence type="predicted"/>
<evidence type="ECO:0000313" key="2">
    <source>
        <dbReference type="Proteomes" id="UP000236321"/>
    </source>
</evidence>
<gene>
    <name evidence="1" type="ORF">BGM30_26280</name>
</gene>
<accession>A0A2H6BTN1</accession>
<comment type="caution">
    <text evidence="1">The sequence shown here is derived from an EMBL/GenBank/DDBJ whole genome shotgun (WGS) entry which is preliminary data.</text>
</comment>
<name>A0A2H6BTN1_MICAE</name>